<comment type="similarity">
    <text evidence="1">Belongs to the short-chain dehydrogenases/reductases (SDR) family.</text>
</comment>
<dbReference type="Gene3D" id="3.40.50.720">
    <property type="entry name" value="NAD(P)-binding Rossmann-like Domain"/>
    <property type="match status" value="1"/>
</dbReference>
<dbReference type="OrthoDB" id="9789398at2"/>
<dbReference type="SUPFAM" id="SSF51735">
    <property type="entry name" value="NAD(P)-binding Rossmann-fold domains"/>
    <property type="match status" value="1"/>
</dbReference>
<keyword evidence="4" id="KW-1185">Reference proteome</keyword>
<evidence type="ECO:0000256" key="2">
    <source>
        <dbReference type="ARBA" id="ARBA00023002"/>
    </source>
</evidence>
<dbReference type="InterPro" id="IPR002347">
    <property type="entry name" value="SDR_fam"/>
</dbReference>
<evidence type="ECO:0000313" key="3">
    <source>
        <dbReference type="EMBL" id="EFH80618.1"/>
    </source>
</evidence>
<sequence>MNTFAGKAVLVTGAGTGIGYALCQAFASEGAAVALNDIDPDLCARAAQQINSAVGAERVAPYAGDIADVEAIRSIFQRFTEAAGRLDIVIANAGITNYGNFLTYTPDAFDRLTSVNLRGSFFTAQTAANSMIKARIPGRIILMSSVTGIQAHANLEGYGITKAGIRMMARGIALDLGKYGITVNAICPGATLTERTLLDDPNYEANWAGVTPTGRVGNVEDIVAAALYLASPQARHVTGQTLVVDGGWTLQSPLPSAHPDLPEYSSQLR</sequence>
<dbReference type="PRINTS" id="PR00081">
    <property type="entry name" value="GDHRDH"/>
</dbReference>
<dbReference type="InterPro" id="IPR020904">
    <property type="entry name" value="Sc_DH/Rdtase_CS"/>
</dbReference>
<organism evidence="3 4">
    <name type="scientific">Ktedonobacter racemifer DSM 44963</name>
    <dbReference type="NCBI Taxonomy" id="485913"/>
    <lineage>
        <taxon>Bacteria</taxon>
        <taxon>Bacillati</taxon>
        <taxon>Chloroflexota</taxon>
        <taxon>Ktedonobacteria</taxon>
        <taxon>Ktedonobacterales</taxon>
        <taxon>Ktedonobacteraceae</taxon>
        <taxon>Ktedonobacter</taxon>
    </lineage>
</organism>
<comment type="caution">
    <text evidence="3">The sequence shown here is derived from an EMBL/GenBank/DDBJ whole genome shotgun (WGS) entry which is preliminary data.</text>
</comment>
<protein>
    <submittedName>
        <fullName evidence="3">Short-chain dehydrogenase/reductase SDR</fullName>
    </submittedName>
</protein>
<dbReference type="PROSITE" id="PS00061">
    <property type="entry name" value="ADH_SHORT"/>
    <property type="match status" value="1"/>
</dbReference>
<dbReference type="GO" id="GO:0016616">
    <property type="term" value="F:oxidoreductase activity, acting on the CH-OH group of donors, NAD or NADP as acceptor"/>
    <property type="evidence" value="ECO:0007669"/>
    <property type="project" value="TreeGrafter"/>
</dbReference>
<proteinExistence type="inferred from homology"/>
<dbReference type="AlphaFoldDB" id="D6U6K7"/>
<dbReference type="InterPro" id="IPR036291">
    <property type="entry name" value="NAD(P)-bd_dom_sf"/>
</dbReference>
<evidence type="ECO:0000256" key="1">
    <source>
        <dbReference type="ARBA" id="ARBA00006484"/>
    </source>
</evidence>
<dbReference type="FunFam" id="3.40.50.720:FF:000084">
    <property type="entry name" value="Short-chain dehydrogenase reductase"/>
    <property type="match status" value="1"/>
</dbReference>
<keyword evidence="2" id="KW-0560">Oxidoreductase</keyword>
<dbReference type="CDD" id="cd05233">
    <property type="entry name" value="SDR_c"/>
    <property type="match status" value="1"/>
</dbReference>
<dbReference type="RefSeq" id="WP_007923331.1">
    <property type="nucleotide sequence ID" value="NZ_ADVG01000005.1"/>
</dbReference>
<reference evidence="3 4" key="1">
    <citation type="journal article" date="2011" name="Stand. Genomic Sci.">
        <title>Non-contiguous finished genome sequence and contextual data of the filamentous soil bacterium Ktedonobacter racemifer type strain (SOSP1-21).</title>
        <authorList>
            <person name="Chang Y.J."/>
            <person name="Land M."/>
            <person name="Hauser L."/>
            <person name="Chertkov O."/>
            <person name="Del Rio T.G."/>
            <person name="Nolan M."/>
            <person name="Copeland A."/>
            <person name="Tice H."/>
            <person name="Cheng J.F."/>
            <person name="Lucas S."/>
            <person name="Han C."/>
            <person name="Goodwin L."/>
            <person name="Pitluck S."/>
            <person name="Ivanova N."/>
            <person name="Ovchinikova G."/>
            <person name="Pati A."/>
            <person name="Chen A."/>
            <person name="Palaniappan K."/>
            <person name="Mavromatis K."/>
            <person name="Liolios K."/>
            <person name="Brettin T."/>
            <person name="Fiebig A."/>
            <person name="Rohde M."/>
            <person name="Abt B."/>
            <person name="Goker M."/>
            <person name="Detter J.C."/>
            <person name="Woyke T."/>
            <person name="Bristow J."/>
            <person name="Eisen J.A."/>
            <person name="Markowitz V."/>
            <person name="Hugenholtz P."/>
            <person name="Kyrpides N.C."/>
            <person name="Klenk H.P."/>
            <person name="Lapidus A."/>
        </authorList>
    </citation>
    <scope>NUCLEOTIDE SEQUENCE [LARGE SCALE GENOMIC DNA]</scope>
    <source>
        <strain evidence="4">DSM 44963</strain>
    </source>
</reference>
<accession>D6U6K7</accession>
<evidence type="ECO:0000313" key="4">
    <source>
        <dbReference type="Proteomes" id="UP000004508"/>
    </source>
</evidence>
<gene>
    <name evidence="3" type="ORF">Krac_1233</name>
</gene>
<dbReference type="InParanoid" id="D6U6K7"/>
<dbReference type="PRINTS" id="PR00080">
    <property type="entry name" value="SDRFAMILY"/>
</dbReference>
<dbReference type="Proteomes" id="UP000004508">
    <property type="component" value="Unassembled WGS sequence"/>
</dbReference>
<dbReference type="STRING" id="485913.Krac_1233"/>
<name>D6U6K7_KTERA</name>
<dbReference type="Pfam" id="PF13561">
    <property type="entry name" value="adh_short_C2"/>
    <property type="match status" value="1"/>
</dbReference>
<dbReference type="PANTHER" id="PTHR42760">
    <property type="entry name" value="SHORT-CHAIN DEHYDROGENASES/REDUCTASES FAMILY MEMBER"/>
    <property type="match status" value="1"/>
</dbReference>
<dbReference type="eggNOG" id="COG1028">
    <property type="taxonomic scope" value="Bacteria"/>
</dbReference>
<dbReference type="EMBL" id="ADVG01000005">
    <property type="protein sequence ID" value="EFH80618.1"/>
    <property type="molecule type" value="Genomic_DNA"/>
</dbReference>